<evidence type="ECO:0000259" key="2">
    <source>
        <dbReference type="PROSITE" id="PS50025"/>
    </source>
</evidence>
<dbReference type="Pfam" id="PF00054">
    <property type="entry name" value="Laminin_G_1"/>
    <property type="match status" value="1"/>
</dbReference>
<reference evidence="3 4" key="1">
    <citation type="submission" date="2021-06" db="EMBL/GenBank/DDBJ databases">
        <title>Caerostris extrusa draft genome.</title>
        <authorList>
            <person name="Kono N."/>
            <person name="Arakawa K."/>
        </authorList>
    </citation>
    <scope>NUCLEOTIDE SEQUENCE [LARGE SCALE GENOMIC DNA]</scope>
</reference>
<accession>A0AAV4YG52</accession>
<feature type="domain" description="Laminin G" evidence="2">
    <location>
        <begin position="1"/>
        <end position="132"/>
    </location>
</feature>
<gene>
    <name evidence="3" type="primary">Lama1_3</name>
    <name evidence="3" type="ORF">CEXT_339521</name>
</gene>
<proteinExistence type="predicted"/>
<dbReference type="SUPFAM" id="SSF49899">
    <property type="entry name" value="Concanavalin A-like lectins/glucanases"/>
    <property type="match status" value="2"/>
</dbReference>
<keyword evidence="4" id="KW-1185">Reference proteome</keyword>
<evidence type="ECO:0000256" key="1">
    <source>
        <dbReference type="PROSITE-ProRule" id="PRU00122"/>
    </source>
</evidence>
<evidence type="ECO:0000313" key="3">
    <source>
        <dbReference type="EMBL" id="GIZ05375.1"/>
    </source>
</evidence>
<dbReference type="CDD" id="cd00110">
    <property type="entry name" value="LamG"/>
    <property type="match status" value="2"/>
</dbReference>
<dbReference type="InterPro" id="IPR050372">
    <property type="entry name" value="Neurexin-related_CASP"/>
</dbReference>
<evidence type="ECO:0000313" key="4">
    <source>
        <dbReference type="Proteomes" id="UP001054945"/>
    </source>
</evidence>
<comment type="caution">
    <text evidence="1">Lacks conserved residue(s) required for the propagation of feature annotation.</text>
</comment>
<dbReference type="InterPro" id="IPR013320">
    <property type="entry name" value="ConA-like_dom_sf"/>
</dbReference>
<dbReference type="AlphaFoldDB" id="A0AAV4YG52"/>
<comment type="caution">
    <text evidence="3">The sequence shown here is derived from an EMBL/GenBank/DDBJ whole genome shotgun (WGS) entry which is preliminary data.</text>
</comment>
<dbReference type="InterPro" id="IPR001791">
    <property type="entry name" value="Laminin_G"/>
</dbReference>
<protein>
    <submittedName>
        <fullName evidence="3">Laminin subunit alpha-1</fullName>
    </submittedName>
</protein>
<dbReference type="Gene3D" id="2.60.120.200">
    <property type="match status" value="2"/>
</dbReference>
<dbReference type="PANTHER" id="PTHR15036:SF85">
    <property type="entry name" value="SP2353, ISOFORM A"/>
    <property type="match status" value="1"/>
</dbReference>
<dbReference type="EMBL" id="BPLR01019303">
    <property type="protein sequence ID" value="GIZ05375.1"/>
    <property type="molecule type" value="Genomic_DNA"/>
</dbReference>
<dbReference type="PROSITE" id="PS50025">
    <property type="entry name" value="LAM_G_DOMAIN"/>
    <property type="match status" value="1"/>
</dbReference>
<name>A0AAV4YG52_CAEEX</name>
<dbReference type="PANTHER" id="PTHR15036">
    <property type="entry name" value="PIKACHURIN-LIKE PROTEIN"/>
    <property type="match status" value="1"/>
</dbReference>
<dbReference type="GO" id="GO:0016020">
    <property type="term" value="C:membrane"/>
    <property type="evidence" value="ECO:0007669"/>
    <property type="project" value="UniProtKB-SubCell"/>
</dbReference>
<organism evidence="3 4">
    <name type="scientific">Caerostris extrusa</name>
    <name type="common">Bark spider</name>
    <name type="synonym">Caerostris bankana</name>
    <dbReference type="NCBI Taxonomy" id="172846"/>
    <lineage>
        <taxon>Eukaryota</taxon>
        <taxon>Metazoa</taxon>
        <taxon>Ecdysozoa</taxon>
        <taxon>Arthropoda</taxon>
        <taxon>Chelicerata</taxon>
        <taxon>Arachnida</taxon>
        <taxon>Araneae</taxon>
        <taxon>Araneomorphae</taxon>
        <taxon>Entelegynae</taxon>
        <taxon>Araneoidea</taxon>
        <taxon>Araneidae</taxon>
        <taxon>Caerostris</taxon>
    </lineage>
</organism>
<dbReference type="Pfam" id="PF02210">
    <property type="entry name" value="Laminin_G_2"/>
    <property type="match status" value="1"/>
</dbReference>
<sequence>MLVEGVKIQHNLTIETNDEQLLKDDRWYKIEVNRFGNVATLSVKPTPSGQKNDPFAVSGASPAGYSKMDLDSKSYFYIGGTPKGYRVPRELKARNFAGCLSEVILEGKKCFIVFAPNNENGDFVSLELRDGYIIYQFNLGSQTRSVLKTNQKYNTGTWIRLAAERENLQGRLAVEDEYHDGQLPANSPSTMELQKKFSVLWWSSS</sequence>
<dbReference type="Proteomes" id="UP001054945">
    <property type="component" value="Unassembled WGS sequence"/>
</dbReference>